<evidence type="ECO:0000313" key="2">
    <source>
        <dbReference type="EMBL" id="ELR24351.1"/>
    </source>
</evidence>
<proteinExistence type="predicted"/>
<keyword evidence="1" id="KW-0732">Signal</keyword>
<gene>
    <name evidence="2" type="ORF">ACA1_165620</name>
</gene>
<dbReference type="EMBL" id="KB007830">
    <property type="protein sequence ID" value="ELR24351.1"/>
    <property type="molecule type" value="Genomic_DNA"/>
</dbReference>
<evidence type="ECO:0000256" key="1">
    <source>
        <dbReference type="SAM" id="SignalP"/>
    </source>
</evidence>
<dbReference type="GeneID" id="14925374"/>
<accession>L8HIW6</accession>
<dbReference type="VEuPathDB" id="AmoebaDB:ACA1_165620"/>
<organism evidence="2 3">
    <name type="scientific">Acanthamoeba castellanii (strain ATCC 30010 / Neff)</name>
    <dbReference type="NCBI Taxonomy" id="1257118"/>
    <lineage>
        <taxon>Eukaryota</taxon>
        <taxon>Amoebozoa</taxon>
        <taxon>Discosea</taxon>
        <taxon>Longamoebia</taxon>
        <taxon>Centramoebida</taxon>
        <taxon>Acanthamoebidae</taxon>
        <taxon>Acanthamoeba</taxon>
    </lineage>
</organism>
<reference evidence="2 3" key="1">
    <citation type="journal article" date="2013" name="Genome Biol.">
        <title>Genome of Acanthamoeba castellanii highlights extensive lateral gene transfer and early evolution of tyrosine kinase signaling.</title>
        <authorList>
            <person name="Clarke M."/>
            <person name="Lohan A.J."/>
            <person name="Liu B."/>
            <person name="Lagkouvardos I."/>
            <person name="Roy S."/>
            <person name="Zafar N."/>
            <person name="Bertelli C."/>
            <person name="Schilde C."/>
            <person name="Kianianmomeni A."/>
            <person name="Burglin T.R."/>
            <person name="Frech C."/>
            <person name="Turcotte B."/>
            <person name="Kopec K.O."/>
            <person name="Synnott J.M."/>
            <person name="Choo C."/>
            <person name="Paponov I."/>
            <person name="Finkler A."/>
            <person name="Soon Heng Tan C."/>
            <person name="Hutchins A.P."/>
            <person name="Weinmeier T."/>
            <person name="Rattei T."/>
            <person name="Chu J.S."/>
            <person name="Gimenez G."/>
            <person name="Irimia M."/>
            <person name="Rigden D.J."/>
            <person name="Fitzpatrick D.A."/>
            <person name="Lorenzo-Morales J."/>
            <person name="Bateman A."/>
            <person name="Chiu C.H."/>
            <person name="Tang P."/>
            <person name="Hegemann P."/>
            <person name="Fromm H."/>
            <person name="Raoult D."/>
            <person name="Greub G."/>
            <person name="Miranda-Saavedra D."/>
            <person name="Chen N."/>
            <person name="Nash P."/>
            <person name="Ginger M.L."/>
            <person name="Horn M."/>
            <person name="Schaap P."/>
            <person name="Caler L."/>
            <person name="Loftus B."/>
        </authorList>
    </citation>
    <scope>NUCLEOTIDE SEQUENCE [LARGE SCALE GENOMIC DNA]</scope>
    <source>
        <strain evidence="2 3">Neff</strain>
    </source>
</reference>
<evidence type="ECO:0000313" key="3">
    <source>
        <dbReference type="Proteomes" id="UP000011083"/>
    </source>
</evidence>
<name>L8HIW6_ACACF</name>
<sequence>MCVFAGAATLPLAPHFWLRTLATWCTSTMGHTQTNHLTSTFTATSPSGYCEPTI</sequence>
<dbReference type="RefSeq" id="XP_004354048.1">
    <property type="nucleotide sequence ID" value="XM_004353996.1"/>
</dbReference>
<protein>
    <submittedName>
        <fullName evidence="2">Uncharacterized protein</fullName>
    </submittedName>
</protein>
<dbReference type="AlphaFoldDB" id="L8HIW6"/>
<dbReference type="Proteomes" id="UP000011083">
    <property type="component" value="Unassembled WGS sequence"/>
</dbReference>
<feature type="chain" id="PRO_5003991278" evidence="1">
    <location>
        <begin position="23"/>
        <end position="54"/>
    </location>
</feature>
<feature type="signal peptide" evidence="1">
    <location>
        <begin position="1"/>
        <end position="22"/>
    </location>
</feature>
<dbReference type="KEGG" id="acan:ACA1_165620"/>
<keyword evidence="3" id="KW-1185">Reference proteome</keyword>